<evidence type="ECO:0000256" key="2">
    <source>
        <dbReference type="ARBA" id="ARBA00010761"/>
    </source>
</evidence>
<keyword evidence="3 7" id="KW-0689">Ribosomal protein</keyword>
<evidence type="ECO:0000256" key="5">
    <source>
        <dbReference type="ARBA" id="ARBA00023274"/>
    </source>
</evidence>
<evidence type="ECO:0000256" key="3">
    <source>
        <dbReference type="ARBA" id="ARBA00022980"/>
    </source>
</evidence>
<dbReference type="InterPro" id="IPR007980">
    <property type="entry name" value="Ribosomal_uS3m_fun"/>
</dbReference>
<evidence type="ECO:0000256" key="6">
    <source>
        <dbReference type="ARBA" id="ARBA00035157"/>
    </source>
</evidence>
<comment type="subcellular location">
    <subcellularLocation>
        <location evidence="1">Mitochondrion</location>
    </subcellularLocation>
</comment>
<name>A0A8K1SUJ8_9BASI</name>
<proteinExistence type="inferred from homology"/>
<dbReference type="Pfam" id="PF05316">
    <property type="entry name" value="VAR1"/>
    <property type="match status" value="1"/>
</dbReference>
<keyword evidence="5" id="KW-0687">Ribonucleoprotein</keyword>
<evidence type="ECO:0000313" key="7">
    <source>
        <dbReference type="EMBL" id="UFQ87261.1"/>
    </source>
</evidence>
<evidence type="ECO:0000256" key="1">
    <source>
        <dbReference type="ARBA" id="ARBA00004173"/>
    </source>
</evidence>
<organism evidence="7">
    <name type="scientific">Pseudozyma sp</name>
    <dbReference type="NCBI Taxonomy" id="1902915"/>
    <lineage>
        <taxon>Eukaryota</taxon>
        <taxon>Fungi</taxon>
        <taxon>Dikarya</taxon>
        <taxon>Basidiomycota</taxon>
        <taxon>Ustilaginomycotina</taxon>
        <taxon>Ustilaginomycetes</taxon>
        <taxon>Ustilaginales</taxon>
        <taxon>Ustilaginaceae</taxon>
        <taxon>Pseudozyma</taxon>
    </lineage>
</organism>
<dbReference type="Gene3D" id="3.30.1140.32">
    <property type="entry name" value="Ribosomal protein S3, C-terminal domain"/>
    <property type="match status" value="1"/>
</dbReference>
<evidence type="ECO:0000256" key="4">
    <source>
        <dbReference type="ARBA" id="ARBA00023128"/>
    </source>
</evidence>
<dbReference type="GO" id="GO:0003735">
    <property type="term" value="F:structural constituent of ribosome"/>
    <property type="evidence" value="ECO:0007669"/>
    <property type="project" value="InterPro"/>
</dbReference>
<dbReference type="InterPro" id="IPR036419">
    <property type="entry name" value="Ribosomal_S3_C_sf"/>
</dbReference>
<gene>
    <name evidence="7" type="primary">rps3</name>
</gene>
<dbReference type="GO" id="GO:1990904">
    <property type="term" value="C:ribonucleoprotein complex"/>
    <property type="evidence" value="ECO:0007669"/>
    <property type="project" value="UniProtKB-KW"/>
</dbReference>
<keyword evidence="4 7" id="KW-0496">Mitochondrion</keyword>
<sequence length="278" mass="31098">MFDALNIMKMNIIMPTIPGVSLKNNGYQGVPQIQTNNFGGYSFSKQYSGLDSTLSVNTSLNNSATSIINAYFACFPQENRQNLKTNTKKDSIINKNTTINPSSSYFITSKPNFSHTNNKVTIQIFYYVASNNDKNSFNKDSTVFQNNFSELSSTLAQLYQKEVNVIATRLYYPYLNSDILSQYLAYNAPSNTFMDFQEAILTNPSLHKMDLPAHVSGIKVQVSGRLVTETVIPRITVKSCLIGSFGCSNTTQIIDYGKFTTKNELGAFTVKVWICQRS</sequence>
<dbReference type="EMBL" id="MK714018">
    <property type="protein sequence ID" value="UFQ87261.1"/>
    <property type="molecule type" value="Genomic_DNA"/>
</dbReference>
<dbReference type="GO" id="GO:0005739">
    <property type="term" value="C:mitochondrion"/>
    <property type="evidence" value="ECO:0007669"/>
    <property type="project" value="UniProtKB-SubCell"/>
</dbReference>
<dbReference type="SUPFAM" id="SSF54821">
    <property type="entry name" value="Ribosomal protein S3 C-terminal domain"/>
    <property type="match status" value="1"/>
</dbReference>
<geneLocation type="mitochondrion" evidence="7"/>
<accession>A0A8K1SUJ8</accession>
<comment type="similarity">
    <text evidence="2">Belongs to the universal ribosomal protein uS3 family.</text>
</comment>
<dbReference type="AlphaFoldDB" id="A0A8K1SUJ8"/>
<protein>
    <recommendedName>
        <fullName evidence="6">Small ribosomal subunit protein uS3m</fullName>
    </recommendedName>
</protein>
<dbReference type="GO" id="GO:0005840">
    <property type="term" value="C:ribosome"/>
    <property type="evidence" value="ECO:0007669"/>
    <property type="project" value="UniProtKB-KW"/>
</dbReference>
<dbReference type="GO" id="GO:0006412">
    <property type="term" value="P:translation"/>
    <property type="evidence" value="ECO:0007669"/>
    <property type="project" value="InterPro"/>
</dbReference>
<reference evidence="7" key="1">
    <citation type="submission" date="2019-03" db="EMBL/GenBank/DDBJ databases">
        <title>Complete Mitochondrial Genome of Pseudozyma sp. JCC207.</title>
        <authorList>
            <person name="Han J."/>
            <person name="An Y."/>
        </authorList>
    </citation>
    <scope>NUCLEOTIDE SEQUENCE</scope>
</reference>